<dbReference type="EMBL" id="GGEC01093765">
    <property type="protein sequence ID" value="MBX74249.1"/>
    <property type="molecule type" value="Transcribed_RNA"/>
</dbReference>
<organism evidence="1">
    <name type="scientific">Rhizophora mucronata</name>
    <name type="common">Asiatic mangrove</name>
    <dbReference type="NCBI Taxonomy" id="61149"/>
    <lineage>
        <taxon>Eukaryota</taxon>
        <taxon>Viridiplantae</taxon>
        <taxon>Streptophyta</taxon>
        <taxon>Embryophyta</taxon>
        <taxon>Tracheophyta</taxon>
        <taxon>Spermatophyta</taxon>
        <taxon>Magnoliopsida</taxon>
        <taxon>eudicotyledons</taxon>
        <taxon>Gunneridae</taxon>
        <taxon>Pentapetalae</taxon>
        <taxon>rosids</taxon>
        <taxon>fabids</taxon>
        <taxon>Malpighiales</taxon>
        <taxon>Rhizophoraceae</taxon>
        <taxon>Rhizophora</taxon>
    </lineage>
</organism>
<name>A0A2P2R4Q2_RHIMU</name>
<evidence type="ECO:0000313" key="1">
    <source>
        <dbReference type="EMBL" id="MBX74249.1"/>
    </source>
</evidence>
<proteinExistence type="predicted"/>
<reference evidence="1" key="1">
    <citation type="submission" date="2018-02" db="EMBL/GenBank/DDBJ databases">
        <title>Rhizophora mucronata_Transcriptome.</title>
        <authorList>
            <person name="Meera S.P."/>
            <person name="Sreeshan A."/>
            <person name="Augustine A."/>
        </authorList>
    </citation>
    <scope>NUCLEOTIDE SEQUENCE</scope>
    <source>
        <tissue evidence="1">Leaf</tissue>
    </source>
</reference>
<dbReference type="AlphaFoldDB" id="A0A2P2R4Q2"/>
<protein>
    <submittedName>
        <fullName evidence="1">Uncharacterized protein</fullName>
    </submittedName>
</protein>
<sequence>MSLSFLLIIFSQSPSTSDWTS</sequence>
<accession>A0A2P2R4Q2</accession>